<dbReference type="InterPro" id="IPR043795">
    <property type="entry name" value="N-alpha-Ac-DABA-like"/>
</dbReference>
<evidence type="ECO:0000256" key="2">
    <source>
        <dbReference type="ARBA" id="ARBA00022723"/>
    </source>
</evidence>
<organism evidence="6 7">
    <name type="scientific">Candidatus Eisenbergiella merdavium</name>
    <dbReference type="NCBI Taxonomy" id="2838551"/>
    <lineage>
        <taxon>Bacteria</taxon>
        <taxon>Bacillati</taxon>
        <taxon>Bacillota</taxon>
        <taxon>Clostridia</taxon>
        <taxon>Lachnospirales</taxon>
        <taxon>Lachnospiraceae</taxon>
        <taxon>Eisenbergiella</taxon>
    </lineage>
</organism>
<dbReference type="Gene3D" id="3.40.630.10">
    <property type="entry name" value="Zn peptidases"/>
    <property type="match status" value="1"/>
</dbReference>
<accession>A0A9D2NIC4</accession>
<dbReference type="PIRSF" id="PIRSF039012">
    <property type="entry name" value="ASP"/>
    <property type="match status" value="1"/>
</dbReference>
<evidence type="ECO:0000256" key="4">
    <source>
        <dbReference type="ARBA" id="ARBA00022833"/>
    </source>
</evidence>
<dbReference type="EMBL" id="DWWS01000049">
    <property type="protein sequence ID" value="HJC24786.1"/>
    <property type="molecule type" value="Genomic_DNA"/>
</dbReference>
<evidence type="ECO:0000256" key="3">
    <source>
        <dbReference type="ARBA" id="ARBA00022801"/>
    </source>
</evidence>
<dbReference type="GO" id="GO:0046872">
    <property type="term" value="F:metal ion binding"/>
    <property type="evidence" value="ECO:0007669"/>
    <property type="project" value="UniProtKB-KW"/>
</dbReference>
<name>A0A9D2NIC4_9FIRM</name>
<dbReference type="Pfam" id="PF24827">
    <property type="entry name" value="AstE_AspA_cat"/>
    <property type="match status" value="1"/>
</dbReference>
<evidence type="ECO:0000256" key="1">
    <source>
        <dbReference type="ARBA" id="ARBA00001947"/>
    </source>
</evidence>
<dbReference type="PANTHER" id="PTHR37326">
    <property type="entry name" value="BLL3975 PROTEIN"/>
    <property type="match status" value="1"/>
</dbReference>
<dbReference type="PANTHER" id="PTHR37326:SF1">
    <property type="entry name" value="BLL3975 PROTEIN"/>
    <property type="match status" value="1"/>
</dbReference>
<evidence type="ECO:0000313" key="6">
    <source>
        <dbReference type="EMBL" id="HJC24786.1"/>
    </source>
</evidence>
<keyword evidence="4" id="KW-0862">Zinc</keyword>
<protein>
    <submittedName>
        <fullName evidence="6">Succinylglutamate desuccinylase/aspartoacylase family protein</fullName>
    </submittedName>
</protein>
<gene>
    <name evidence="6" type="ORF">H9761_13955</name>
</gene>
<comment type="cofactor">
    <cofactor evidence="1">
        <name>Zn(2+)</name>
        <dbReference type="ChEBI" id="CHEBI:29105"/>
    </cofactor>
</comment>
<dbReference type="SUPFAM" id="SSF53187">
    <property type="entry name" value="Zn-dependent exopeptidases"/>
    <property type="match status" value="1"/>
</dbReference>
<evidence type="ECO:0000313" key="7">
    <source>
        <dbReference type="Proteomes" id="UP000823891"/>
    </source>
</evidence>
<dbReference type="GO" id="GO:0016788">
    <property type="term" value="F:hydrolase activity, acting on ester bonds"/>
    <property type="evidence" value="ECO:0007669"/>
    <property type="project" value="InterPro"/>
</dbReference>
<keyword evidence="3" id="KW-0378">Hydrolase</keyword>
<evidence type="ECO:0000259" key="5">
    <source>
        <dbReference type="Pfam" id="PF24827"/>
    </source>
</evidence>
<dbReference type="AlphaFoldDB" id="A0A9D2NIC4"/>
<proteinExistence type="predicted"/>
<keyword evidence="2" id="KW-0479">Metal-binding</keyword>
<comment type="caution">
    <text evidence="6">The sequence shown here is derived from an EMBL/GenBank/DDBJ whole genome shotgun (WGS) entry which is preliminary data.</text>
</comment>
<reference evidence="6" key="1">
    <citation type="journal article" date="2021" name="PeerJ">
        <title>Extensive microbial diversity within the chicken gut microbiome revealed by metagenomics and culture.</title>
        <authorList>
            <person name="Gilroy R."/>
            <person name="Ravi A."/>
            <person name="Getino M."/>
            <person name="Pursley I."/>
            <person name="Horton D.L."/>
            <person name="Alikhan N.F."/>
            <person name="Baker D."/>
            <person name="Gharbi K."/>
            <person name="Hall N."/>
            <person name="Watson M."/>
            <person name="Adriaenssens E.M."/>
            <person name="Foster-Nyarko E."/>
            <person name="Jarju S."/>
            <person name="Secka A."/>
            <person name="Antonio M."/>
            <person name="Oren A."/>
            <person name="Chaudhuri R.R."/>
            <person name="La Ragione R."/>
            <person name="Hildebrand F."/>
            <person name="Pallen M.J."/>
        </authorList>
    </citation>
    <scope>NUCLEOTIDE SEQUENCE</scope>
    <source>
        <strain evidence="6">USAMLcec2-132</strain>
    </source>
</reference>
<sequence>MQLTHLCPIDAFRTRAMLPAGERLLNVWTVTGAQPGPTLVITAGVHGCEYVGILALRKLFSLIQPETLRGRLLLLPLVNEEGFYAGAKGIVPEDGKNINRIFPARPDGTAADRIAMAVQTQIYPEADFILDLHGGEANERMLPLVFFPKDASPKVNALSRQAASHLQVDVRIPSIAKNGLYSHAARCGIPAVLMEVGGLGLWTDGEVERDLAGIRNLMGFLGMGGEARPNTAQMEARETLYLEAEADGLWFPHIRPGQKVTRGALLGVLEDLEGNPLQTIRAAWDGIIWYHTAALGVRKGDPLIAYGR</sequence>
<dbReference type="GO" id="GO:0016811">
    <property type="term" value="F:hydrolase activity, acting on carbon-nitrogen (but not peptide) bonds, in linear amides"/>
    <property type="evidence" value="ECO:0007669"/>
    <property type="project" value="InterPro"/>
</dbReference>
<dbReference type="InterPro" id="IPR055438">
    <property type="entry name" value="AstE_AspA_cat"/>
</dbReference>
<reference evidence="6" key="2">
    <citation type="submission" date="2021-04" db="EMBL/GenBank/DDBJ databases">
        <authorList>
            <person name="Gilroy R."/>
        </authorList>
    </citation>
    <scope>NUCLEOTIDE SEQUENCE</scope>
    <source>
        <strain evidence="6">USAMLcec2-132</strain>
    </source>
</reference>
<dbReference type="InterPro" id="IPR053138">
    <property type="entry name" value="N-alpha-Ac-DABA_deacetylase"/>
</dbReference>
<dbReference type="Proteomes" id="UP000823891">
    <property type="component" value="Unassembled WGS sequence"/>
</dbReference>
<feature type="domain" description="Succinylglutamate desuccinylase/Aspartoacylase catalytic" evidence="5">
    <location>
        <begin position="35"/>
        <end position="219"/>
    </location>
</feature>